<dbReference type="Proteomes" id="UP000193484">
    <property type="component" value="Unassembled WGS sequence"/>
</dbReference>
<dbReference type="EMBL" id="LQOJ01000048">
    <property type="protein sequence ID" value="ORV00954.1"/>
    <property type="molecule type" value="Genomic_DNA"/>
</dbReference>
<keyword evidence="2" id="KW-1185">Reference proteome</keyword>
<evidence type="ECO:0000313" key="2">
    <source>
        <dbReference type="Proteomes" id="UP000193484"/>
    </source>
</evidence>
<protein>
    <submittedName>
        <fullName evidence="1">Uncharacterized protein</fullName>
    </submittedName>
</protein>
<dbReference type="OrthoDB" id="9957700at2"/>
<reference evidence="1 2" key="1">
    <citation type="submission" date="2016-01" db="EMBL/GenBank/DDBJ databases">
        <title>The new phylogeny of the genus Mycobacterium.</title>
        <authorList>
            <person name="Tarcisio F."/>
            <person name="Conor M."/>
            <person name="Antonella G."/>
            <person name="Elisabetta G."/>
            <person name="Giulia F.S."/>
            <person name="Sara T."/>
            <person name="Anna F."/>
            <person name="Clotilde B."/>
            <person name="Roberto B."/>
            <person name="Veronica D.S."/>
            <person name="Fabio R."/>
            <person name="Monica P."/>
            <person name="Olivier J."/>
            <person name="Enrico T."/>
            <person name="Nicola S."/>
        </authorList>
    </citation>
    <scope>NUCLEOTIDE SEQUENCE [LARGE SCALE GENOMIC DNA]</scope>
    <source>
        <strain evidence="1 2">DSM 44179</strain>
    </source>
</reference>
<dbReference type="STRING" id="1793.AWC04_14875"/>
<dbReference type="RefSeq" id="WP_085098065.1">
    <property type="nucleotide sequence ID" value="NZ_AP022603.1"/>
</dbReference>
<evidence type="ECO:0000313" key="1">
    <source>
        <dbReference type="EMBL" id="ORV00954.1"/>
    </source>
</evidence>
<dbReference type="AlphaFoldDB" id="A0A1X1R7Q6"/>
<accession>A0A1X1R7Q6</accession>
<proteinExistence type="predicted"/>
<name>A0A1X1R7Q6_MYCFA</name>
<sequence length="81" mass="8715">MITTDPARYPCVFTGQTADGRTVCWDRGNWSGDWDLIRAADSLRGVDLSMQAIAVAIAAVVGEDGMVSETITALLNKEDKP</sequence>
<organism evidence="1 2">
    <name type="scientific">Mycolicibacterium fallax</name>
    <name type="common">Mycobacterium fallax</name>
    <dbReference type="NCBI Taxonomy" id="1793"/>
    <lineage>
        <taxon>Bacteria</taxon>
        <taxon>Bacillati</taxon>
        <taxon>Actinomycetota</taxon>
        <taxon>Actinomycetes</taxon>
        <taxon>Mycobacteriales</taxon>
        <taxon>Mycobacteriaceae</taxon>
        <taxon>Mycolicibacterium</taxon>
    </lineage>
</organism>
<comment type="caution">
    <text evidence="1">The sequence shown here is derived from an EMBL/GenBank/DDBJ whole genome shotgun (WGS) entry which is preliminary data.</text>
</comment>
<gene>
    <name evidence="1" type="ORF">AWC04_14875</name>
</gene>